<sequence>MTVQPARHIGIGIECPFAETYEFLAEPENFPKWASGLGHSFEPAGGLDWRAQTPMGPMTLRFSARNEHGVLDHSVIPDDGAPMHNPMRLLANGEGCELVFTLYRRGGVTDEEYERDAAWVAHDLAGLKALLESAGSLRA</sequence>
<protein>
    <submittedName>
        <fullName evidence="1">SRPBCC family protein</fullName>
    </submittedName>
</protein>
<evidence type="ECO:0000313" key="1">
    <source>
        <dbReference type="EMBL" id="MDU0340370.1"/>
    </source>
</evidence>
<proteinExistence type="predicted"/>
<dbReference type="InterPro" id="IPR023393">
    <property type="entry name" value="START-like_dom_sf"/>
</dbReference>
<dbReference type="Proteomes" id="UP001254257">
    <property type="component" value="Unassembled WGS sequence"/>
</dbReference>
<dbReference type="EMBL" id="JAWDID010000012">
    <property type="protein sequence ID" value="MDU0340370.1"/>
    <property type="molecule type" value="Genomic_DNA"/>
</dbReference>
<reference evidence="1 2" key="1">
    <citation type="submission" date="2023-09" db="EMBL/GenBank/DDBJ databases">
        <title>Whole genome shotgun sequencing (WGS) of Bosea sp. ZW T0_25, isolated from stored onions (Allium cepa).</title>
        <authorList>
            <person name="Stoll D.A."/>
            <person name="Huch M."/>
        </authorList>
    </citation>
    <scope>NUCLEOTIDE SEQUENCE [LARGE SCALE GENOMIC DNA]</scope>
    <source>
        <strain evidence="1 2">ZW T0_25</strain>
    </source>
</reference>
<organism evidence="1 2">
    <name type="scientific">Bosea rubneri</name>
    <dbReference type="NCBI Taxonomy" id="3075434"/>
    <lineage>
        <taxon>Bacteria</taxon>
        <taxon>Pseudomonadati</taxon>
        <taxon>Pseudomonadota</taxon>
        <taxon>Alphaproteobacteria</taxon>
        <taxon>Hyphomicrobiales</taxon>
        <taxon>Boseaceae</taxon>
        <taxon>Bosea</taxon>
    </lineage>
</organism>
<comment type="caution">
    <text evidence="1">The sequence shown here is derived from an EMBL/GenBank/DDBJ whole genome shotgun (WGS) entry which is preliminary data.</text>
</comment>
<dbReference type="Gene3D" id="3.30.530.20">
    <property type="match status" value="1"/>
</dbReference>
<name>A0ABU3S6G1_9HYPH</name>
<evidence type="ECO:0000313" key="2">
    <source>
        <dbReference type="Proteomes" id="UP001254257"/>
    </source>
</evidence>
<dbReference type="SUPFAM" id="SSF55961">
    <property type="entry name" value="Bet v1-like"/>
    <property type="match status" value="1"/>
</dbReference>
<dbReference type="RefSeq" id="WP_316018239.1">
    <property type="nucleotide sequence ID" value="NZ_JAWDID010000012.1"/>
</dbReference>
<gene>
    <name evidence="1" type="ORF">RKE40_10775</name>
</gene>
<accession>A0ABU3S6G1</accession>
<keyword evidence="2" id="KW-1185">Reference proteome</keyword>